<dbReference type="Proteomes" id="UP000239872">
    <property type="component" value="Unassembled WGS sequence"/>
</dbReference>
<gene>
    <name evidence="1" type="ORF">CJD36_016080</name>
</gene>
<dbReference type="EMBL" id="PPSL01000004">
    <property type="protein sequence ID" value="PQJ10324.1"/>
    <property type="molecule type" value="Genomic_DNA"/>
</dbReference>
<proteinExistence type="predicted"/>
<evidence type="ECO:0000313" key="2">
    <source>
        <dbReference type="Proteomes" id="UP000239872"/>
    </source>
</evidence>
<name>A0A2S7SU97_9BACT</name>
<dbReference type="Pfam" id="PF10985">
    <property type="entry name" value="DUF2805"/>
    <property type="match status" value="1"/>
</dbReference>
<sequence>MLTMKDNIAEFSIIDKDRIIEMAWEDRTPFEAIEFQFGLSEKEVIEFMRANSKASSFRMWRKRMTARTTKHQHLRDTDVLRFKCSRQKISGNKIAKR</sequence>
<keyword evidence="2" id="KW-1185">Reference proteome</keyword>
<organism evidence="1 2">
    <name type="scientific">Flavipsychrobacter stenotrophus</name>
    <dbReference type="NCBI Taxonomy" id="2077091"/>
    <lineage>
        <taxon>Bacteria</taxon>
        <taxon>Pseudomonadati</taxon>
        <taxon>Bacteroidota</taxon>
        <taxon>Chitinophagia</taxon>
        <taxon>Chitinophagales</taxon>
        <taxon>Chitinophagaceae</taxon>
        <taxon>Flavipsychrobacter</taxon>
    </lineage>
</organism>
<dbReference type="RefSeq" id="WP_105040331.1">
    <property type="nucleotide sequence ID" value="NZ_PPSL01000004.1"/>
</dbReference>
<dbReference type="NCBIfam" id="TIGR03643">
    <property type="entry name" value="TIGR03643 family protein"/>
    <property type="match status" value="1"/>
</dbReference>
<protein>
    <submittedName>
        <fullName evidence="1">TIGR03643 family protein</fullName>
    </submittedName>
</protein>
<comment type="caution">
    <text evidence="1">The sequence shown here is derived from an EMBL/GenBank/DDBJ whole genome shotgun (WGS) entry which is preliminary data.</text>
</comment>
<reference evidence="1 2" key="1">
    <citation type="submission" date="2018-01" db="EMBL/GenBank/DDBJ databases">
        <title>A novel member of the phylum Bacteroidetes isolated from glacier ice.</title>
        <authorList>
            <person name="Liu Q."/>
            <person name="Xin Y.-H."/>
        </authorList>
    </citation>
    <scope>NUCLEOTIDE SEQUENCE [LARGE SCALE GENOMIC DNA]</scope>
    <source>
        <strain evidence="1 2">RB1R16</strain>
    </source>
</reference>
<evidence type="ECO:0000313" key="1">
    <source>
        <dbReference type="EMBL" id="PQJ10324.1"/>
    </source>
</evidence>
<dbReference type="InterPro" id="IPR019882">
    <property type="entry name" value="CHP03643"/>
</dbReference>
<dbReference type="AlphaFoldDB" id="A0A2S7SU97"/>
<dbReference type="OrthoDB" id="289296at2"/>
<accession>A0A2S7SU97</accession>